<evidence type="ECO:0000256" key="1">
    <source>
        <dbReference type="SAM" id="Phobius"/>
    </source>
</evidence>
<feature type="transmembrane region" description="Helical" evidence="1">
    <location>
        <begin position="58"/>
        <end position="82"/>
    </location>
</feature>
<feature type="transmembrane region" description="Helical" evidence="1">
    <location>
        <begin position="139"/>
        <end position="157"/>
    </location>
</feature>
<dbReference type="EMBL" id="BNAJ01000002">
    <property type="protein sequence ID" value="GHF37607.1"/>
    <property type="molecule type" value="Genomic_DNA"/>
</dbReference>
<accession>A0A7W8NNF7</accession>
<keyword evidence="2" id="KW-0732">Signal</keyword>
<evidence type="ECO:0000313" key="5">
    <source>
        <dbReference type="Proteomes" id="UP000539473"/>
    </source>
</evidence>
<reference evidence="6" key="2">
    <citation type="journal article" date="2019" name="Int. J. Syst. Evol. Microbiol.">
        <title>The Global Catalogue of Microorganisms (GCM) 10K type strain sequencing project: providing services to taxonomists for standard genome sequencing and annotation.</title>
        <authorList>
            <consortium name="The Broad Institute Genomics Platform"/>
            <consortium name="The Broad Institute Genome Sequencing Center for Infectious Disease"/>
            <person name="Wu L."/>
            <person name="Ma J."/>
        </authorList>
    </citation>
    <scope>NUCLEOTIDE SEQUENCE [LARGE SCALE GENOMIC DNA]</scope>
    <source>
        <strain evidence="6">CGMCC 1.18437</strain>
    </source>
</reference>
<proteinExistence type="predicted"/>
<reference evidence="4 5" key="3">
    <citation type="submission" date="2020-08" db="EMBL/GenBank/DDBJ databases">
        <title>Genomic Encyclopedia of Type Strains, Phase IV (KMG-IV): sequencing the most valuable type-strain genomes for metagenomic binning, comparative biology and taxonomic classification.</title>
        <authorList>
            <person name="Goeker M."/>
        </authorList>
    </citation>
    <scope>NUCLEOTIDE SEQUENCE [LARGE SCALE GENOMIC DNA]</scope>
    <source>
        <strain evidence="4 5">DSM 27521</strain>
    </source>
</reference>
<gene>
    <name evidence="3" type="ORF">GCM10017781_12900</name>
    <name evidence="4" type="ORF">HNQ07_001168</name>
</gene>
<comment type="caution">
    <text evidence="4">The sequence shown here is derived from an EMBL/GenBank/DDBJ whole genome shotgun (WGS) entry which is preliminary data.</text>
</comment>
<dbReference type="AlphaFoldDB" id="A0A7W8NNF7"/>
<dbReference type="PIRSF" id="PIRSF016919">
    <property type="entry name" value="HupE_UreJ"/>
    <property type="match status" value="1"/>
</dbReference>
<keyword evidence="6" id="KW-1185">Reference proteome</keyword>
<dbReference type="Proteomes" id="UP000539473">
    <property type="component" value="Unassembled WGS sequence"/>
</dbReference>
<evidence type="ECO:0000313" key="6">
    <source>
        <dbReference type="Proteomes" id="UP000619376"/>
    </source>
</evidence>
<reference evidence="3" key="1">
    <citation type="journal article" date="2014" name="Int. J. Syst. Evol. Microbiol.">
        <title>Complete genome of a new Firmicutes species belonging to the dominant human colonic microbiota ('Ruminococcus bicirculans') reveals two chromosomes and a selective capacity to utilize plant glucans.</title>
        <authorList>
            <consortium name="NISC Comparative Sequencing Program"/>
            <person name="Wegmann U."/>
            <person name="Louis P."/>
            <person name="Goesmann A."/>
            <person name="Henrissat B."/>
            <person name="Duncan S.H."/>
            <person name="Flint H.J."/>
        </authorList>
    </citation>
    <scope>NUCLEOTIDE SEQUENCE</scope>
    <source>
        <strain evidence="3">CGMCC 1.18437</strain>
    </source>
</reference>
<keyword evidence="1" id="KW-0472">Membrane</keyword>
<evidence type="ECO:0000256" key="2">
    <source>
        <dbReference type="SAM" id="SignalP"/>
    </source>
</evidence>
<reference evidence="3" key="4">
    <citation type="submission" date="2024-05" db="EMBL/GenBank/DDBJ databases">
        <authorList>
            <person name="Sun Q."/>
            <person name="Zhou Y."/>
        </authorList>
    </citation>
    <scope>NUCLEOTIDE SEQUENCE</scope>
    <source>
        <strain evidence="3">CGMCC 1.18437</strain>
    </source>
</reference>
<keyword evidence="1" id="KW-1133">Transmembrane helix</keyword>
<dbReference type="InterPro" id="IPR007038">
    <property type="entry name" value="HupE_UreJ"/>
</dbReference>
<dbReference type="EMBL" id="JACHFK010000002">
    <property type="protein sequence ID" value="MBB5375711.1"/>
    <property type="molecule type" value="Genomic_DNA"/>
</dbReference>
<evidence type="ECO:0000313" key="3">
    <source>
        <dbReference type="EMBL" id="GHF37607.1"/>
    </source>
</evidence>
<dbReference type="RefSeq" id="WP_184109981.1">
    <property type="nucleotide sequence ID" value="NZ_BNAJ01000002.1"/>
</dbReference>
<dbReference type="Pfam" id="PF04955">
    <property type="entry name" value="HupE_UreJ"/>
    <property type="match status" value="1"/>
</dbReference>
<evidence type="ECO:0000313" key="4">
    <source>
        <dbReference type="EMBL" id="MBB5375711.1"/>
    </source>
</evidence>
<organism evidence="4 5">
    <name type="scientific">Deinococcus metalli</name>
    <dbReference type="NCBI Taxonomy" id="1141878"/>
    <lineage>
        <taxon>Bacteria</taxon>
        <taxon>Thermotogati</taxon>
        <taxon>Deinococcota</taxon>
        <taxon>Deinococci</taxon>
        <taxon>Deinococcales</taxon>
        <taxon>Deinococcaceae</taxon>
        <taxon>Deinococcus</taxon>
    </lineage>
</organism>
<feature type="chain" id="PRO_5031239960" evidence="2">
    <location>
        <begin position="25"/>
        <end position="187"/>
    </location>
</feature>
<sequence>MRRSHALTALLLVSTASAHSGAHASGWLAGLAHPLTGPDHLLAMVAVGVLAAPLGRRGLWLPAAFVGAMLLGALAGVGGAALPFAEQGIALSVVLLGLLLAFAVRLPLALLGVLVGMLGAVHGHAHGTELPAGLSAAEFFAGFTLSTAALHAAGFGIGRMGPRVGAPALRWIGLGLAVVGGRLLLGS</sequence>
<feature type="signal peptide" evidence="2">
    <location>
        <begin position="1"/>
        <end position="24"/>
    </location>
</feature>
<keyword evidence="1" id="KW-0812">Transmembrane</keyword>
<dbReference type="Proteomes" id="UP000619376">
    <property type="component" value="Unassembled WGS sequence"/>
</dbReference>
<feature type="transmembrane region" description="Helical" evidence="1">
    <location>
        <begin position="89"/>
        <end position="119"/>
    </location>
</feature>
<name>A0A7W8NNF7_9DEIO</name>
<feature type="transmembrane region" description="Helical" evidence="1">
    <location>
        <begin position="169"/>
        <end position="185"/>
    </location>
</feature>
<protein>
    <submittedName>
        <fullName evidence="3 4">Urease accessory protein</fullName>
    </submittedName>
</protein>